<evidence type="ECO:0000313" key="10">
    <source>
        <dbReference type="Proteomes" id="UP001527925"/>
    </source>
</evidence>
<keyword evidence="5" id="KW-0238">DNA-binding</keyword>
<evidence type="ECO:0000256" key="2">
    <source>
        <dbReference type="ARBA" id="ARBA00009560"/>
    </source>
</evidence>
<organism evidence="9 10">
    <name type="scientific">Polyrhizophydium stewartii</name>
    <dbReference type="NCBI Taxonomy" id="2732419"/>
    <lineage>
        <taxon>Eukaryota</taxon>
        <taxon>Fungi</taxon>
        <taxon>Fungi incertae sedis</taxon>
        <taxon>Chytridiomycota</taxon>
        <taxon>Chytridiomycota incertae sedis</taxon>
        <taxon>Chytridiomycetes</taxon>
        <taxon>Rhizophydiales</taxon>
        <taxon>Rhizophydiales incertae sedis</taxon>
        <taxon>Polyrhizophydium</taxon>
    </lineage>
</organism>
<keyword evidence="6" id="KW-0539">Nucleus</keyword>
<accession>A0ABR4N0F6</accession>
<gene>
    <name evidence="9" type="primary">DPB2</name>
    <name evidence="9" type="ORF">HK105_207540</name>
</gene>
<dbReference type="GO" id="GO:0003887">
    <property type="term" value="F:DNA-directed DNA polymerase activity"/>
    <property type="evidence" value="ECO:0007669"/>
    <property type="project" value="UniProtKB-KW"/>
</dbReference>
<feature type="domain" description="DNA polymerase alpha/delta/epsilon subunit B" evidence="8">
    <location>
        <begin position="392"/>
        <end position="477"/>
    </location>
</feature>
<comment type="similarity">
    <text evidence="2">Belongs to the DNA polymerase epsilon subunit B family.</text>
</comment>
<evidence type="ECO:0000256" key="1">
    <source>
        <dbReference type="ARBA" id="ARBA00004123"/>
    </source>
</evidence>
<proteinExistence type="inferred from homology"/>
<name>A0ABR4N0F6_9FUNG</name>
<evidence type="ECO:0000256" key="4">
    <source>
        <dbReference type="ARBA" id="ARBA00022705"/>
    </source>
</evidence>
<reference evidence="9 10" key="1">
    <citation type="submission" date="2023-09" db="EMBL/GenBank/DDBJ databases">
        <title>Pangenome analysis of Batrachochytrium dendrobatidis and related Chytrids.</title>
        <authorList>
            <person name="Yacoub M.N."/>
            <person name="Stajich J.E."/>
            <person name="James T.Y."/>
        </authorList>
    </citation>
    <scope>NUCLEOTIDE SEQUENCE [LARGE SCALE GENOMIC DNA]</scope>
    <source>
        <strain evidence="9 10">JEL0888</strain>
    </source>
</reference>
<protein>
    <recommendedName>
        <fullName evidence="3">DNA polymerase epsilon subunit B</fullName>
    </recommendedName>
    <alternativeName>
        <fullName evidence="7">DNA polymerase II subunit 2</fullName>
    </alternativeName>
</protein>
<sequence>MEKKHGLRLSTEATAYLAEAFADVARQDMLESIDFLAQHYVQQHGDSRSGRRAVDRDSLHDLFVKTCGSVELGVAGGMASAGTLNTLDGMGMDDIGADAIGLGTGAAQELGHYLQVVDAFDVPQFRFHADRSAFLRVEQSSRPVASADAHTALFRDRFDLLKQRLLRNEAFRAPAFATQESSHFEITPIIHLKGKRPGRYLLFGMLTSIQDGNYHLEDPDAFIQLEFNMPLQQGHGLFTRNSFVLVRGSYTERGTFVVDVIGQPLPEHRQETAFGNNVDFFGGARFTDETAVLQRVESGAEDVSIVILSDVWLDQTRVLDKLRVLFDGMTQTTARLAFVLCGNFSSAPYIYGGAESKRYKEGFENLADLVAEFPQLAQHSHFIFVPGPHDPIKYCTQEIIVFRDDIANAMRRHSIIPTADESGLSFEDQLVRTLLNQSHLAPLPIEIKPRYWEFDHALRLYPQPHLLILADKHDPFQTEHEGCVCANPGSFPNTGYQFLVYSPAARQCQPSADAFREAALAVAASPDGQWTVDMEGRCVMLRRTVPWQLPPAASRAGLDDGVGADDVDEDNDPACVETPGCGIGRCVVEVTFSPVWGCPILLFQVTDSNGRSLTLDEISASKGVWPAMAQPDDGSAKERRTTDGLKSPTLDAACNPHFNVLSDTVISLKELALWLSTMSRVLGFVGELLTAEAAAAIRQAPAWCLANNDAAKR</sequence>
<comment type="subcellular location">
    <subcellularLocation>
        <location evidence="1">Nucleus</location>
    </subcellularLocation>
</comment>
<keyword evidence="10" id="KW-1185">Reference proteome</keyword>
<evidence type="ECO:0000256" key="7">
    <source>
        <dbReference type="ARBA" id="ARBA00032930"/>
    </source>
</evidence>
<dbReference type="PANTHER" id="PTHR12708:SF0">
    <property type="entry name" value="DNA POLYMERASE EPSILON SUBUNIT 2"/>
    <property type="match status" value="1"/>
</dbReference>
<keyword evidence="4" id="KW-0235">DNA replication</keyword>
<dbReference type="Pfam" id="PF04042">
    <property type="entry name" value="DNA_pol_E_B"/>
    <property type="match status" value="1"/>
</dbReference>
<keyword evidence="9" id="KW-0239">DNA-directed DNA polymerase</keyword>
<evidence type="ECO:0000313" key="9">
    <source>
        <dbReference type="EMBL" id="KAL2912974.1"/>
    </source>
</evidence>
<evidence type="ECO:0000256" key="6">
    <source>
        <dbReference type="ARBA" id="ARBA00023242"/>
    </source>
</evidence>
<evidence type="ECO:0000259" key="8">
    <source>
        <dbReference type="Pfam" id="PF04042"/>
    </source>
</evidence>
<dbReference type="PANTHER" id="PTHR12708">
    <property type="entry name" value="DNA POLYMERASE EPSILON SUBUNIT B"/>
    <property type="match status" value="1"/>
</dbReference>
<evidence type="ECO:0000256" key="5">
    <source>
        <dbReference type="ARBA" id="ARBA00023125"/>
    </source>
</evidence>
<dbReference type="InterPro" id="IPR016266">
    <property type="entry name" value="POLE2"/>
</dbReference>
<evidence type="ECO:0000256" key="3">
    <source>
        <dbReference type="ARBA" id="ARBA00016011"/>
    </source>
</evidence>
<keyword evidence="9" id="KW-0548">Nucleotidyltransferase</keyword>
<dbReference type="EMBL" id="JADGIZ020000054">
    <property type="protein sequence ID" value="KAL2912974.1"/>
    <property type="molecule type" value="Genomic_DNA"/>
</dbReference>
<keyword evidence="9" id="KW-0808">Transferase</keyword>
<dbReference type="InterPro" id="IPR007185">
    <property type="entry name" value="DNA_pol_a/d/e_bsu"/>
</dbReference>
<dbReference type="Gene3D" id="3.60.21.60">
    <property type="match status" value="1"/>
</dbReference>
<dbReference type="Proteomes" id="UP001527925">
    <property type="component" value="Unassembled WGS sequence"/>
</dbReference>
<comment type="caution">
    <text evidence="9">The sequence shown here is derived from an EMBL/GenBank/DDBJ whole genome shotgun (WGS) entry which is preliminary data.</text>
</comment>